<gene>
    <name evidence="16" type="ORF">CC86DRAFT_460823</name>
</gene>
<dbReference type="Gene3D" id="3.40.50.10050">
    <property type="entry name" value="Translation initiation factor IF- 2, domain 3"/>
    <property type="match status" value="1"/>
</dbReference>
<dbReference type="SUPFAM" id="SSF50447">
    <property type="entry name" value="Translation proteins"/>
    <property type="match status" value="1"/>
</dbReference>
<dbReference type="Pfam" id="PF00009">
    <property type="entry name" value="GTP_EFTU"/>
    <property type="match status" value="1"/>
</dbReference>
<dbReference type="GO" id="GO:0003743">
    <property type="term" value="F:translation initiation factor activity"/>
    <property type="evidence" value="ECO:0007669"/>
    <property type="project" value="UniProtKB-KW"/>
</dbReference>
<evidence type="ECO:0000256" key="8">
    <source>
        <dbReference type="ARBA" id="ARBA00022741"/>
    </source>
</evidence>
<dbReference type="GO" id="GO:0005525">
    <property type="term" value="F:GTP binding"/>
    <property type="evidence" value="ECO:0007669"/>
    <property type="project" value="UniProtKB-KW"/>
</dbReference>
<keyword evidence="17" id="KW-1185">Reference proteome</keyword>
<dbReference type="FunFam" id="3.40.50.10050:FF:000002">
    <property type="entry name" value="Eukaryotic translation initiation factor 5B"/>
    <property type="match status" value="1"/>
</dbReference>
<feature type="compositionally biased region" description="Acidic residues" evidence="14">
    <location>
        <begin position="439"/>
        <end position="456"/>
    </location>
</feature>
<keyword evidence="11" id="KW-0342">GTP-binding</keyword>
<dbReference type="EMBL" id="MU006248">
    <property type="protein sequence ID" value="KAF2818894.1"/>
    <property type="molecule type" value="Genomic_DNA"/>
</dbReference>
<evidence type="ECO:0000256" key="7">
    <source>
        <dbReference type="ARBA" id="ARBA00022723"/>
    </source>
</evidence>
<evidence type="ECO:0000256" key="1">
    <source>
        <dbReference type="ARBA" id="ARBA00004496"/>
    </source>
</evidence>
<keyword evidence="6" id="KW-0396">Initiation factor</keyword>
<evidence type="ECO:0000313" key="16">
    <source>
        <dbReference type="EMBL" id="KAF2818894.1"/>
    </source>
</evidence>
<dbReference type="SUPFAM" id="SSF52540">
    <property type="entry name" value="P-loop containing nucleoside triphosphate hydrolases"/>
    <property type="match status" value="1"/>
</dbReference>
<dbReference type="Proteomes" id="UP000799424">
    <property type="component" value="Unassembled WGS sequence"/>
</dbReference>
<accession>A0A6A6ZF10</accession>
<dbReference type="InterPro" id="IPR036925">
    <property type="entry name" value="TIF_IF2_dom3_sf"/>
</dbReference>
<feature type="compositionally biased region" description="Basic and acidic residues" evidence="14">
    <location>
        <begin position="401"/>
        <end position="422"/>
    </location>
</feature>
<keyword evidence="10" id="KW-0648">Protein biosynthesis</keyword>
<feature type="compositionally biased region" description="Basic and acidic residues" evidence="14">
    <location>
        <begin position="356"/>
        <end position="371"/>
    </location>
</feature>
<dbReference type="InterPro" id="IPR015760">
    <property type="entry name" value="TIF_IF2"/>
</dbReference>
<keyword evidence="7" id="KW-0479">Metal-binding</keyword>
<evidence type="ECO:0000256" key="13">
    <source>
        <dbReference type="ARBA" id="ARBA00048107"/>
    </source>
</evidence>
<sequence length="1085" mass="119906">MAPKKKGNKKAQEDDWEAEMGETIAPQSGGAEEPKAEDAAPGEDTGGGGLMAALQRRGKKKKNKGADFELEGEDPPVDGANGADAFESKAPQEGTFDDEEEDVFAGNYGKKKGKGGATEKQEEPQEEKTDDGPRVKTKAEKEKEKKEKEKQRKKELAAKKKTTAPAKAEPAKAAESKPEPVAAPSASESTAPAAGGKKKKLNPALAALQKQQEERKKREEELARIEAEDKARIEAEERQAEEEVKRQAEAKALKKQKEKDKIEQLKKEGKYMTKAQKEAKAKNELRLKQMLESSGAKVAGLEEPEQKKKPLYDDRKKRKKQIEEQKAKEARETEEAAKKLEELRITEEQAALAAAEAEKAKLDAEAKKGEESGEDWEALAEQDDDDGVKDSWDVDTDEEEERKASEKKAKEEKASQAAKAKDQGSQSKNAQAKASGSDSETDSDDDSDDDSSEDEQGTATQRAEAARKAAAAERRKQAHEDALAARSSDNLRSPICCILGHVDTGKTKLLDKIRQTNVQEGEAGGITQQIGATYFPVAALEKKVAVVNKDNEFVFNVPGLLVIDTPGHESFTNLRSRGSSLCNIAILVIDIMHGLEPQTIESMKLLRDRRTPFIVALNKIDRLFGWKRIDNNGFQDSFSLQKQAVQAEFEERWTFVRTQLQEQGFNSELFFKNKNMSKYVSVCPTSAHTGEGIPDMIKLIVKLTQERLTNNLMYLSEVECTVLEVKIIEGLGTTIDVILSNGVLHEGDRIVLCGNPEPIVTNIRALLTPAEMKELRVKSVYVHNKEVKAAMGIKISADGLDHAIAGSRLLVVGPNDDEEDLMDEVMGDLAHLLSKVSKTGRGVSVQASTLGSLEALLEFLRVSKIPVSTISIGPVFRKDVLRAGVMLEKAKEFAVMLCFDVKVDKEAKAYADEIGVKIFEADIIYHLFDKFTAHMKQLEEQRKEESKMLAVFPCILRPVAVFNKKDPIIVGVDVVEGNLRLTTPICAIKKNAATGVKEIVNLGRVIGIERDHKQIAICKKGQPSVAVKIEGPNQPMYGRHLEEDDTLYSAISRKSIDTLKEFFRSDVTQEEWKLLVELKKLFDIV</sequence>
<dbReference type="EC" id="3.6.5.3" evidence="3"/>
<dbReference type="Gene3D" id="2.40.30.10">
    <property type="entry name" value="Translation factors"/>
    <property type="match status" value="2"/>
</dbReference>
<evidence type="ECO:0000256" key="3">
    <source>
        <dbReference type="ARBA" id="ARBA00011986"/>
    </source>
</evidence>
<evidence type="ECO:0000256" key="2">
    <source>
        <dbReference type="ARBA" id="ARBA00007733"/>
    </source>
</evidence>
<feature type="compositionally biased region" description="Acidic residues" evidence="14">
    <location>
        <begin position="372"/>
        <end position="400"/>
    </location>
</feature>
<feature type="compositionally biased region" description="Low complexity" evidence="14">
    <location>
        <begin position="179"/>
        <end position="195"/>
    </location>
</feature>
<reference evidence="16" key="1">
    <citation type="journal article" date="2020" name="Stud. Mycol.">
        <title>101 Dothideomycetes genomes: a test case for predicting lifestyles and emergence of pathogens.</title>
        <authorList>
            <person name="Haridas S."/>
            <person name="Albert R."/>
            <person name="Binder M."/>
            <person name="Bloem J."/>
            <person name="Labutti K."/>
            <person name="Salamov A."/>
            <person name="Andreopoulos B."/>
            <person name="Baker S."/>
            <person name="Barry K."/>
            <person name="Bills G."/>
            <person name="Bluhm B."/>
            <person name="Cannon C."/>
            <person name="Castanera R."/>
            <person name="Culley D."/>
            <person name="Daum C."/>
            <person name="Ezra D."/>
            <person name="Gonzalez J."/>
            <person name="Henrissat B."/>
            <person name="Kuo A."/>
            <person name="Liang C."/>
            <person name="Lipzen A."/>
            <person name="Lutzoni F."/>
            <person name="Magnuson J."/>
            <person name="Mondo S."/>
            <person name="Nolan M."/>
            <person name="Ohm R."/>
            <person name="Pangilinan J."/>
            <person name="Park H.-J."/>
            <person name="Ramirez L."/>
            <person name="Alfaro M."/>
            <person name="Sun H."/>
            <person name="Tritt A."/>
            <person name="Yoshinaga Y."/>
            <person name="Zwiers L.-H."/>
            <person name="Turgeon B."/>
            <person name="Goodwin S."/>
            <person name="Spatafora J."/>
            <person name="Crous P."/>
            <person name="Grigoriev I."/>
        </authorList>
    </citation>
    <scope>NUCLEOTIDE SEQUENCE</scope>
    <source>
        <strain evidence="16">CBS 113818</strain>
    </source>
</reference>
<dbReference type="Gene3D" id="3.40.50.300">
    <property type="entry name" value="P-loop containing nucleotide triphosphate hydrolases"/>
    <property type="match status" value="1"/>
</dbReference>
<feature type="compositionally biased region" description="Basic and acidic residues" evidence="14">
    <location>
        <begin position="304"/>
        <end position="347"/>
    </location>
</feature>
<name>A0A6A6ZF10_9PLEO</name>
<feature type="compositionally biased region" description="Basic and acidic residues" evidence="14">
    <location>
        <begin position="211"/>
        <end position="289"/>
    </location>
</feature>
<dbReference type="InterPro" id="IPR023115">
    <property type="entry name" value="TIF_IF2_dom3"/>
</dbReference>
<comment type="subcellular location">
    <subcellularLocation>
        <location evidence="1">Cytoplasm</location>
    </subcellularLocation>
</comment>
<feature type="domain" description="Tr-type G" evidence="15">
    <location>
        <begin position="491"/>
        <end position="709"/>
    </location>
</feature>
<feature type="compositionally biased region" description="Basic and acidic residues" evidence="14">
    <location>
        <begin position="117"/>
        <end position="158"/>
    </location>
</feature>
<dbReference type="InterPro" id="IPR029459">
    <property type="entry name" value="EFTU-type"/>
</dbReference>
<dbReference type="PRINTS" id="PR00315">
    <property type="entry name" value="ELONGATNFCT"/>
</dbReference>
<dbReference type="FunFam" id="2.40.30.10:FF:000013">
    <property type="entry name" value="eukaryotic translation initiation factor 5B"/>
    <property type="match status" value="1"/>
</dbReference>
<dbReference type="PANTHER" id="PTHR43381">
    <property type="entry name" value="TRANSLATION INITIATION FACTOR IF-2-RELATED"/>
    <property type="match status" value="1"/>
</dbReference>
<dbReference type="OrthoDB" id="4928at2759"/>
<keyword evidence="9" id="KW-0378">Hydrolase</keyword>
<evidence type="ECO:0000256" key="11">
    <source>
        <dbReference type="ARBA" id="ARBA00023134"/>
    </source>
</evidence>
<proteinExistence type="inferred from homology"/>
<dbReference type="NCBIfam" id="TIGR00231">
    <property type="entry name" value="small_GTP"/>
    <property type="match status" value="1"/>
</dbReference>
<dbReference type="GO" id="GO:0046872">
    <property type="term" value="F:metal ion binding"/>
    <property type="evidence" value="ECO:0007669"/>
    <property type="project" value="UniProtKB-KW"/>
</dbReference>
<dbReference type="InterPro" id="IPR009000">
    <property type="entry name" value="Transl_B-barrel_sf"/>
</dbReference>
<dbReference type="Pfam" id="PF11987">
    <property type="entry name" value="IF-2"/>
    <property type="match status" value="1"/>
</dbReference>
<dbReference type="FunFam" id="3.40.50.300:FF:000112">
    <property type="entry name" value="Eukaryotic translation initiation factor 5B"/>
    <property type="match status" value="1"/>
</dbReference>
<dbReference type="PANTHER" id="PTHR43381:SF4">
    <property type="entry name" value="EUKARYOTIC TRANSLATION INITIATION FACTOR 5B"/>
    <property type="match status" value="1"/>
</dbReference>
<feature type="compositionally biased region" description="Basic and acidic residues" evidence="14">
    <location>
        <begin position="464"/>
        <end position="483"/>
    </location>
</feature>
<dbReference type="AlphaFoldDB" id="A0A6A6ZF10"/>
<organism evidence="16 17">
    <name type="scientific">Ophiobolus disseminans</name>
    <dbReference type="NCBI Taxonomy" id="1469910"/>
    <lineage>
        <taxon>Eukaryota</taxon>
        <taxon>Fungi</taxon>
        <taxon>Dikarya</taxon>
        <taxon>Ascomycota</taxon>
        <taxon>Pezizomycotina</taxon>
        <taxon>Dothideomycetes</taxon>
        <taxon>Pleosporomycetidae</taxon>
        <taxon>Pleosporales</taxon>
        <taxon>Pleosporineae</taxon>
        <taxon>Phaeosphaeriaceae</taxon>
        <taxon>Ophiobolus</taxon>
    </lineage>
</organism>
<dbReference type="CDD" id="cd01887">
    <property type="entry name" value="IF2_eIF5B"/>
    <property type="match status" value="1"/>
</dbReference>
<feature type="region of interest" description="Disordered" evidence="14">
    <location>
        <begin position="1"/>
        <end position="486"/>
    </location>
</feature>
<evidence type="ECO:0000256" key="6">
    <source>
        <dbReference type="ARBA" id="ARBA00022540"/>
    </source>
</evidence>
<dbReference type="CDD" id="cd03703">
    <property type="entry name" value="aeIF5B_II"/>
    <property type="match status" value="1"/>
</dbReference>
<comment type="catalytic activity">
    <reaction evidence="13">
        <text>GTP + H2O = GDP + phosphate + H(+)</text>
        <dbReference type="Rhea" id="RHEA:19669"/>
        <dbReference type="ChEBI" id="CHEBI:15377"/>
        <dbReference type="ChEBI" id="CHEBI:15378"/>
        <dbReference type="ChEBI" id="CHEBI:37565"/>
        <dbReference type="ChEBI" id="CHEBI:43474"/>
        <dbReference type="ChEBI" id="CHEBI:58189"/>
        <dbReference type="EC" id="3.6.5.3"/>
    </reaction>
</comment>
<keyword evidence="5" id="KW-0963">Cytoplasm</keyword>
<dbReference type="GO" id="GO:0005739">
    <property type="term" value="C:mitochondrion"/>
    <property type="evidence" value="ECO:0007669"/>
    <property type="project" value="TreeGrafter"/>
</dbReference>
<evidence type="ECO:0000313" key="17">
    <source>
        <dbReference type="Proteomes" id="UP000799424"/>
    </source>
</evidence>
<feature type="compositionally biased region" description="Polar residues" evidence="14">
    <location>
        <begin position="423"/>
        <end position="436"/>
    </location>
</feature>
<evidence type="ECO:0000256" key="12">
    <source>
        <dbReference type="ARBA" id="ARBA00032478"/>
    </source>
</evidence>
<keyword evidence="8" id="KW-0547">Nucleotide-binding</keyword>
<dbReference type="InterPro" id="IPR000795">
    <property type="entry name" value="T_Tr_GTP-bd_dom"/>
</dbReference>
<dbReference type="InterPro" id="IPR005225">
    <property type="entry name" value="Small_GTP-bd"/>
</dbReference>
<dbReference type="GO" id="GO:0003924">
    <property type="term" value="F:GTPase activity"/>
    <property type="evidence" value="ECO:0007669"/>
    <property type="project" value="InterPro"/>
</dbReference>
<comment type="similarity">
    <text evidence="2">Belongs to the TRAFAC class translation factor GTPase superfamily. Classic translation factor GTPase family. IF-2 subfamily.</text>
</comment>
<evidence type="ECO:0000256" key="9">
    <source>
        <dbReference type="ARBA" id="ARBA00022801"/>
    </source>
</evidence>
<dbReference type="Pfam" id="PF14578">
    <property type="entry name" value="GTP_EFTU_D4"/>
    <property type="match status" value="1"/>
</dbReference>
<dbReference type="FunFam" id="2.40.30.10:FF:000026">
    <property type="entry name" value="Eukaryotic translation initiation factor 5B"/>
    <property type="match status" value="1"/>
</dbReference>
<evidence type="ECO:0000256" key="5">
    <source>
        <dbReference type="ARBA" id="ARBA00022490"/>
    </source>
</evidence>
<evidence type="ECO:0000256" key="4">
    <source>
        <dbReference type="ARBA" id="ARBA00013824"/>
    </source>
</evidence>
<evidence type="ECO:0000259" key="15">
    <source>
        <dbReference type="PROSITE" id="PS51722"/>
    </source>
</evidence>
<dbReference type="NCBIfam" id="NF003078">
    <property type="entry name" value="PRK04004.1"/>
    <property type="match status" value="1"/>
</dbReference>
<dbReference type="PROSITE" id="PS51722">
    <property type="entry name" value="G_TR_2"/>
    <property type="match status" value="1"/>
</dbReference>
<dbReference type="InterPro" id="IPR027417">
    <property type="entry name" value="P-loop_NTPase"/>
</dbReference>
<evidence type="ECO:0000256" key="10">
    <source>
        <dbReference type="ARBA" id="ARBA00022917"/>
    </source>
</evidence>
<evidence type="ECO:0000256" key="14">
    <source>
        <dbReference type="SAM" id="MobiDB-lite"/>
    </source>
</evidence>
<feature type="compositionally biased region" description="Basic and acidic residues" evidence="14">
    <location>
        <begin position="169"/>
        <end position="178"/>
    </location>
</feature>
<protein>
    <recommendedName>
        <fullName evidence="4">Eukaryotic translation initiation factor 5B</fullName>
        <ecNumber evidence="3">3.6.5.3</ecNumber>
    </recommendedName>
    <alternativeName>
        <fullName evidence="12">Translation initiation factor IF-2</fullName>
    </alternativeName>
</protein>
<dbReference type="SUPFAM" id="SSF52156">
    <property type="entry name" value="Initiation factor IF2/eIF5b, domain 3"/>
    <property type="match status" value="1"/>
</dbReference>